<comment type="subcellular location">
    <subcellularLocation>
        <location evidence="1 6">Bacterial flagellum basal body</location>
    </subcellularLocation>
</comment>
<dbReference type="EMBL" id="AMSD01000001">
    <property type="protein sequence ID" value="EPE37968.1"/>
    <property type="molecule type" value="Genomic_DNA"/>
</dbReference>
<keyword evidence="7" id="KW-0282">Flagellum</keyword>
<dbReference type="GO" id="GO:0030694">
    <property type="term" value="C:bacterial-type flagellum basal body, rod"/>
    <property type="evidence" value="ECO:0007669"/>
    <property type="project" value="InterPro"/>
</dbReference>
<dbReference type="PIRSF" id="PIRSF002889">
    <property type="entry name" value="Rod_FlgB"/>
    <property type="match status" value="1"/>
</dbReference>
<evidence type="ECO:0000313" key="8">
    <source>
        <dbReference type="Proteomes" id="UP000053688"/>
    </source>
</evidence>
<reference evidence="7 8" key="1">
    <citation type="journal article" date="2014" name="Environ. Microbiol.">
        <title>Genomic signatures of obligate host dependence in the luminous bacterial symbiont of a vertebrate.</title>
        <authorList>
            <person name="Hendry T.A."/>
            <person name="de Wet J.R."/>
            <person name="Dunlap P.V."/>
        </authorList>
    </citation>
    <scope>NUCLEOTIDE SEQUENCE [LARGE SCALE GENOMIC DNA]</scope>
    <source>
        <strain evidence="7 8">Akat1</strain>
    </source>
</reference>
<proteinExistence type="inferred from homology"/>
<evidence type="ECO:0000256" key="2">
    <source>
        <dbReference type="ARBA" id="ARBA00009677"/>
    </source>
</evidence>
<dbReference type="PATRIC" id="fig|1236703.3.peg.427"/>
<dbReference type="STRING" id="28176.CF66_4030"/>
<protein>
    <recommendedName>
        <fullName evidence="3 6">Flagellar basal body rod protein FlgB</fullName>
    </recommendedName>
</protein>
<sequence length="132" mass="14972">MVISFDNSLGIHQYSVNLRERHAEILATNLAHANTPGFKAKGMDFRNTLLMLTSNLSANFFCTHENHLDANKTTMSVQQLYRIPTQPDTGDGNTVNVSFERNLFMENQIRHRVSVDFLGSKFRNLTKAIKGE</sequence>
<keyword evidence="4 6" id="KW-0975">Bacterial flagellum</keyword>
<comment type="subunit">
    <text evidence="6">The basal body constitutes a major portion of the flagellar organelle and consists of a number of rings mounted on a central rod.</text>
</comment>
<dbReference type="InterPro" id="IPR006300">
    <property type="entry name" value="FlgB"/>
</dbReference>
<comment type="similarity">
    <text evidence="2 6">Belongs to the flagella basal body rod proteins family.</text>
</comment>
<evidence type="ECO:0000256" key="1">
    <source>
        <dbReference type="ARBA" id="ARBA00004117"/>
    </source>
</evidence>
<gene>
    <name evidence="7" type="primary">flgB</name>
    <name evidence="7" type="ORF">O1U_0431</name>
</gene>
<evidence type="ECO:0000313" key="7">
    <source>
        <dbReference type="EMBL" id="EPE37968.1"/>
    </source>
</evidence>
<organism evidence="7 8">
    <name type="scientific">Candidatus Photodesmus katoptron Akat1</name>
    <dbReference type="NCBI Taxonomy" id="1236703"/>
    <lineage>
        <taxon>Bacteria</taxon>
        <taxon>Pseudomonadati</taxon>
        <taxon>Pseudomonadota</taxon>
        <taxon>Gammaproteobacteria</taxon>
        <taxon>Vibrionales</taxon>
        <taxon>Vibrionaceae</taxon>
        <taxon>Candidatus Photodesmus</taxon>
    </lineage>
</organism>
<comment type="caution">
    <text evidence="7">The sequence shown here is derived from an EMBL/GenBank/DDBJ whole genome shotgun (WGS) entry which is preliminary data.</text>
</comment>
<evidence type="ECO:0000256" key="6">
    <source>
        <dbReference type="PIRNR" id="PIRNR002889"/>
    </source>
</evidence>
<dbReference type="RefSeq" id="WP_016503766.1">
    <property type="nucleotide sequence ID" value="NZ_AMSD01000001.1"/>
</dbReference>
<name>S3EIF6_9GAMM</name>
<keyword evidence="7" id="KW-0966">Cell projection</keyword>
<keyword evidence="8" id="KW-1185">Reference proteome</keyword>
<accession>S3EIF6</accession>
<comment type="function">
    <text evidence="5 6">Structural component of flagellum, the bacterial motility apparatus. Part of the rod structure of flagellar basal body.</text>
</comment>
<evidence type="ECO:0000256" key="3">
    <source>
        <dbReference type="ARBA" id="ARBA00014376"/>
    </source>
</evidence>
<dbReference type="eggNOG" id="COG1815">
    <property type="taxonomic scope" value="Bacteria"/>
</dbReference>
<keyword evidence="7" id="KW-0969">Cilium</keyword>
<dbReference type="Proteomes" id="UP000053688">
    <property type="component" value="Unassembled WGS sequence"/>
</dbReference>
<evidence type="ECO:0000256" key="4">
    <source>
        <dbReference type="ARBA" id="ARBA00023143"/>
    </source>
</evidence>
<dbReference type="AlphaFoldDB" id="S3EIF6"/>
<dbReference type="GO" id="GO:0071973">
    <property type="term" value="P:bacterial-type flagellum-dependent cell motility"/>
    <property type="evidence" value="ECO:0007669"/>
    <property type="project" value="InterPro"/>
</dbReference>
<evidence type="ECO:0000256" key="5">
    <source>
        <dbReference type="ARBA" id="ARBA00024934"/>
    </source>
</evidence>
<dbReference type="NCBIfam" id="TIGR01396">
    <property type="entry name" value="FlgB"/>
    <property type="match status" value="1"/>
</dbReference>